<sequence>MDQGASIDQLVGRAIKVEIRPETGIAAIKSSPRDEAQYWKSLSMIFVDLRMIVKQEDSQERSDRSGDASLECKEMPMFGYMEISRSEFRAQRSTRASVREMWSDDDDDDDDSMGELKEMRGGLSNASIHADAEITTSEGRHGRIFKPKP</sequence>
<evidence type="ECO:0000256" key="1">
    <source>
        <dbReference type="SAM" id="MobiDB-lite"/>
    </source>
</evidence>
<keyword evidence="3" id="KW-1185">Reference proteome</keyword>
<proteinExistence type="predicted"/>
<dbReference type="Proteomes" id="UP000177625">
    <property type="component" value="Unassembled WGS sequence"/>
</dbReference>
<dbReference type="AlphaFoldDB" id="A0A1E1MK91"/>
<organism evidence="2 3">
    <name type="scientific">Rhynchosporium secalis</name>
    <name type="common">Barley scald fungus</name>
    <dbReference type="NCBI Taxonomy" id="38038"/>
    <lineage>
        <taxon>Eukaryota</taxon>
        <taxon>Fungi</taxon>
        <taxon>Dikarya</taxon>
        <taxon>Ascomycota</taxon>
        <taxon>Pezizomycotina</taxon>
        <taxon>Leotiomycetes</taxon>
        <taxon>Helotiales</taxon>
        <taxon>Ploettnerulaceae</taxon>
        <taxon>Rhynchosporium</taxon>
    </lineage>
</organism>
<dbReference type="EMBL" id="FJVC01000382">
    <property type="protein sequence ID" value="CZT49490.1"/>
    <property type="molecule type" value="Genomic_DNA"/>
</dbReference>
<protein>
    <submittedName>
        <fullName evidence="2">Uncharacterized protein</fullName>
    </submittedName>
</protein>
<feature type="region of interest" description="Disordered" evidence="1">
    <location>
        <begin position="88"/>
        <end position="149"/>
    </location>
</feature>
<evidence type="ECO:0000313" key="3">
    <source>
        <dbReference type="Proteomes" id="UP000177625"/>
    </source>
</evidence>
<gene>
    <name evidence="2" type="ORF">RSE6_10345</name>
</gene>
<evidence type="ECO:0000313" key="2">
    <source>
        <dbReference type="EMBL" id="CZT49490.1"/>
    </source>
</evidence>
<name>A0A1E1MK91_RHYSE</name>
<reference evidence="3" key="1">
    <citation type="submission" date="2016-03" db="EMBL/GenBank/DDBJ databases">
        <authorList>
            <person name="Guldener U."/>
        </authorList>
    </citation>
    <scope>NUCLEOTIDE SEQUENCE [LARGE SCALE GENOMIC DNA]</scope>
</reference>
<accession>A0A1E1MK91</accession>
<feature type="compositionally biased region" description="Acidic residues" evidence="1">
    <location>
        <begin position="103"/>
        <end position="113"/>
    </location>
</feature>